<sequence>MRTSVENRRRAVALAFARVGSFILGILPLLVVFQTCWAYGATKIPMTSAHWHAEGDVAFLAHEGFPQGILDVRSGSAVLKGVAFRNGTISFDTEIDPNASGIPGIEFHRRNAASAEKLYLRPGPNCPPSDDCVQYAPVTDGVMLWDFYPEYQASAPVRETGWNHIKLVISGRSMDVYINNELSPSLKVSELEGDTQTGSISFEGQAMYANLVITPNAVRHLSPHPAPDPSAKAPGFIRDWLISSPSTLPANHEVTLAEMPSSSDLWARIKPERGGAINVSRRYGSPVPVPGASIVWLKTTIAANRDQDEQASIGWLRAVWVFSNGKLVFAGKNYYYPPDARKVPDGRLSLENGAFVLPLKKGANQIDVALTNEFPQGRSHYGWGLILKVNSSGGIRGHSAR</sequence>
<dbReference type="HOGENOM" id="CLU_045102_0_0_0"/>
<organism evidence="2 3">
    <name type="scientific">Acidobacterium capsulatum (strain ATCC 51196 / DSM 11244 / BCRC 80197 / JCM 7670 / NBRC 15755 / NCIMB 13165 / 161)</name>
    <dbReference type="NCBI Taxonomy" id="240015"/>
    <lineage>
        <taxon>Bacteria</taxon>
        <taxon>Pseudomonadati</taxon>
        <taxon>Acidobacteriota</taxon>
        <taxon>Terriglobia</taxon>
        <taxon>Terriglobales</taxon>
        <taxon>Acidobacteriaceae</taxon>
        <taxon>Acidobacterium</taxon>
    </lineage>
</organism>
<dbReference type="EMBL" id="CP001472">
    <property type="protein sequence ID" value="ACO33746.1"/>
    <property type="molecule type" value="Genomic_DNA"/>
</dbReference>
<keyword evidence="1" id="KW-0812">Transmembrane</keyword>
<dbReference type="STRING" id="240015.ACP_0566"/>
<dbReference type="Gene3D" id="2.60.120.560">
    <property type="entry name" value="Exo-inulinase, domain 1"/>
    <property type="match status" value="1"/>
</dbReference>
<keyword evidence="1" id="KW-0472">Membrane</keyword>
<evidence type="ECO:0000256" key="1">
    <source>
        <dbReference type="SAM" id="Phobius"/>
    </source>
</evidence>
<protein>
    <recommendedName>
        <fullName evidence="4">3-keto-disaccharide hydrolase domain-containing protein</fullName>
    </recommendedName>
</protein>
<proteinExistence type="predicted"/>
<evidence type="ECO:0000313" key="3">
    <source>
        <dbReference type="Proteomes" id="UP000002207"/>
    </source>
</evidence>
<dbReference type="RefSeq" id="WP_015895753.1">
    <property type="nucleotide sequence ID" value="NC_012483.1"/>
</dbReference>
<feature type="transmembrane region" description="Helical" evidence="1">
    <location>
        <begin position="12"/>
        <end position="33"/>
    </location>
</feature>
<accession>C1F162</accession>
<reference evidence="2 3" key="1">
    <citation type="journal article" date="2009" name="Appl. Environ. Microbiol.">
        <title>Three genomes from the phylum Acidobacteria provide insight into the lifestyles of these microorganisms in soils.</title>
        <authorList>
            <person name="Ward N.L."/>
            <person name="Challacombe J.F."/>
            <person name="Janssen P.H."/>
            <person name="Henrissat B."/>
            <person name="Coutinho P.M."/>
            <person name="Wu M."/>
            <person name="Xie G."/>
            <person name="Haft D.H."/>
            <person name="Sait M."/>
            <person name="Badger J."/>
            <person name="Barabote R.D."/>
            <person name="Bradley B."/>
            <person name="Brettin T.S."/>
            <person name="Brinkac L.M."/>
            <person name="Bruce D."/>
            <person name="Creasy T."/>
            <person name="Daugherty S.C."/>
            <person name="Davidsen T.M."/>
            <person name="DeBoy R.T."/>
            <person name="Detter J.C."/>
            <person name="Dodson R.J."/>
            <person name="Durkin A.S."/>
            <person name="Ganapathy A."/>
            <person name="Gwinn-Giglio M."/>
            <person name="Han C.S."/>
            <person name="Khouri H."/>
            <person name="Kiss H."/>
            <person name="Kothari S.P."/>
            <person name="Madupu R."/>
            <person name="Nelson K.E."/>
            <person name="Nelson W.C."/>
            <person name="Paulsen I."/>
            <person name="Penn K."/>
            <person name="Ren Q."/>
            <person name="Rosovitz M.J."/>
            <person name="Selengut J.D."/>
            <person name="Shrivastava S."/>
            <person name="Sullivan S.A."/>
            <person name="Tapia R."/>
            <person name="Thompson L.S."/>
            <person name="Watkins K.L."/>
            <person name="Yang Q."/>
            <person name="Yu C."/>
            <person name="Zafar N."/>
            <person name="Zhou L."/>
            <person name="Kuske C.R."/>
        </authorList>
    </citation>
    <scope>NUCLEOTIDE SEQUENCE [LARGE SCALE GENOMIC DNA]</scope>
    <source>
        <strain evidence="3">ATCC 51196 / DSM 11244 / BCRC 80197 / JCM 7670 / NBRC 15755 / NCIMB 13165 / 161</strain>
    </source>
</reference>
<dbReference type="OrthoDB" id="118532at2"/>
<dbReference type="eggNOG" id="ENOG502ZBWH">
    <property type="taxonomic scope" value="Bacteria"/>
</dbReference>
<dbReference type="Proteomes" id="UP000002207">
    <property type="component" value="Chromosome"/>
</dbReference>
<dbReference type="KEGG" id="aca:ACP_0566"/>
<dbReference type="InParanoid" id="C1F162"/>
<keyword evidence="1" id="KW-1133">Transmembrane helix</keyword>
<dbReference type="AlphaFoldDB" id="C1F162"/>
<evidence type="ECO:0000313" key="2">
    <source>
        <dbReference type="EMBL" id="ACO33746.1"/>
    </source>
</evidence>
<evidence type="ECO:0008006" key="4">
    <source>
        <dbReference type="Google" id="ProtNLM"/>
    </source>
</evidence>
<name>C1F162_ACIC5</name>
<keyword evidence="3" id="KW-1185">Reference proteome</keyword>
<gene>
    <name evidence="2" type="ordered locus">ACP_0566</name>
</gene>